<dbReference type="AlphaFoldDB" id="A0A3B0WK26"/>
<protein>
    <submittedName>
        <fullName evidence="1">Uncharacterized protein</fullName>
    </submittedName>
</protein>
<sequence>MRKVIDSNCLQDQRLSDYLSANSDNYAVLTDYAAMEAYKGNTLKSIHKSMSILSEHPKQVLVLKGTQVVCGLKMNGKGLQKRLIDQSQTKDFWKYCEFLKLAEFESTLLKSELIAHGKAANEHMDKLLKGAEKILKSISAFAQCYTNEELKILRKRLPFNHLIKEKFIHHVYGLTALLFNDHPRVTKFPEFNNLHNSYIFRHSLCNYILVMDW</sequence>
<gene>
    <name evidence="1" type="ORF">MNBD_GAMMA03-743</name>
</gene>
<proteinExistence type="predicted"/>
<reference evidence="1" key="1">
    <citation type="submission" date="2018-06" db="EMBL/GenBank/DDBJ databases">
        <authorList>
            <person name="Zhirakovskaya E."/>
        </authorList>
    </citation>
    <scope>NUCLEOTIDE SEQUENCE</scope>
</reference>
<name>A0A3B0WK26_9ZZZZ</name>
<dbReference type="EMBL" id="UOFC01000025">
    <property type="protein sequence ID" value="VAW44816.1"/>
    <property type="molecule type" value="Genomic_DNA"/>
</dbReference>
<organism evidence="1">
    <name type="scientific">hydrothermal vent metagenome</name>
    <dbReference type="NCBI Taxonomy" id="652676"/>
    <lineage>
        <taxon>unclassified sequences</taxon>
        <taxon>metagenomes</taxon>
        <taxon>ecological metagenomes</taxon>
    </lineage>
</organism>
<evidence type="ECO:0000313" key="1">
    <source>
        <dbReference type="EMBL" id="VAW44816.1"/>
    </source>
</evidence>
<accession>A0A3B0WK26</accession>